<dbReference type="InterPro" id="IPR029058">
    <property type="entry name" value="AB_hydrolase_fold"/>
</dbReference>
<evidence type="ECO:0000313" key="3">
    <source>
        <dbReference type="EMBL" id="BBA95252.1"/>
    </source>
</evidence>
<dbReference type="InterPro" id="IPR012223">
    <property type="entry name" value="TEII"/>
</dbReference>
<keyword evidence="4" id="KW-1185">Reference proteome</keyword>
<reference evidence="3 4" key="1">
    <citation type="journal article" date="2010" name="J. Bacteriol.">
        <title>Biochemical characterization of a novel indole prenyltransferase from Streptomyces sp. SN-593.</title>
        <authorList>
            <person name="Takahashi S."/>
            <person name="Takagi H."/>
            <person name="Toyoda A."/>
            <person name="Uramoto M."/>
            <person name="Nogawa T."/>
            <person name="Ueki M."/>
            <person name="Sakaki Y."/>
            <person name="Osada H."/>
        </authorList>
    </citation>
    <scope>NUCLEOTIDE SEQUENCE [LARGE SCALE GENOMIC DNA]</scope>
    <source>
        <strain evidence="3 4">SN-593</strain>
    </source>
</reference>
<gene>
    <name evidence="3" type="ORF">RVR_41</name>
</gene>
<evidence type="ECO:0000259" key="2">
    <source>
        <dbReference type="Pfam" id="PF00975"/>
    </source>
</evidence>
<evidence type="ECO:0000313" key="4">
    <source>
        <dbReference type="Proteomes" id="UP000595703"/>
    </source>
</evidence>
<dbReference type="Pfam" id="PF00975">
    <property type="entry name" value="Thioesterase"/>
    <property type="match status" value="1"/>
</dbReference>
<reference evidence="3 4" key="2">
    <citation type="journal article" date="2011" name="J. Antibiot.">
        <title>Furaquinocins I and J: novel polyketide isoprenoid hybrid compounds from Streptomyces reveromyceticus SN-593.</title>
        <authorList>
            <person name="Panthee S."/>
            <person name="Takahashi S."/>
            <person name="Takagi H."/>
            <person name="Nogawa T."/>
            <person name="Oowada E."/>
            <person name="Uramoto M."/>
            <person name="Osada H."/>
        </authorList>
    </citation>
    <scope>NUCLEOTIDE SEQUENCE [LARGE SCALE GENOMIC DNA]</scope>
    <source>
        <strain evidence="3 4">SN-593</strain>
    </source>
</reference>
<dbReference type="PANTHER" id="PTHR11487">
    <property type="entry name" value="THIOESTERASE"/>
    <property type="match status" value="1"/>
</dbReference>
<dbReference type="InterPro" id="IPR001031">
    <property type="entry name" value="Thioesterase"/>
</dbReference>
<dbReference type="Gene3D" id="3.40.50.1820">
    <property type="entry name" value="alpha/beta hydrolase"/>
    <property type="match status" value="1"/>
</dbReference>
<dbReference type="SUPFAM" id="SSF53474">
    <property type="entry name" value="alpha/beta-Hydrolases"/>
    <property type="match status" value="1"/>
</dbReference>
<protein>
    <submittedName>
        <fullName evidence="3">Putative thioesterase</fullName>
    </submittedName>
</protein>
<name>A0A7U3UMF8_9ACTN</name>
<accession>A0A7U3UMF8</accession>
<dbReference type="KEGG" id="arev:RVR_41"/>
<dbReference type="Proteomes" id="UP000595703">
    <property type="component" value="Chromosome"/>
</dbReference>
<dbReference type="EMBL" id="AP018365">
    <property type="protein sequence ID" value="BBA95252.1"/>
    <property type="molecule type" value="Genomic_DNA"/>
</dbReference>
<dbReference type="PANTHER" id="PTHR11487:SF0">
    <property type="entry name" value="S-ACYL FATTY ACID SYNTHASE THIOESTERASE, MEDIUM CHAIN"/>
    <property type="match status" value="1"/>
</dbReference>
<reference evidence="3 4" key="3">
    <citation type="journal article" date="2011" name="Nat. Chem. Biol.">
        <title>Reveromycin A biosynthesis uses RevG and RevJ for stereospecific spiroacetal formation.</title>
        <authorList>
            <person name="Takahashi S."/>
            <person name="Toyoda A."/>
            <person name="Sekiyama Y."/>
            <person name="Takagi H."/>
            <person name="Nogawa T."/>
            <person name="Uramoto M."/>
            <person name="Suzuki R."/>
            <person name="Koshino H."/>
            <person name="Kumano T."/>
            <person name="Panthee S."/>
            <person name="Dairi T."/>
            <person name="Ishikawa J."/>
            <person name="Ikeda H."/>
            <person name="Sakaki Y."/>
            <person name="Osada H."/>
        </authorList>
    </citation>
    <scope>NUCLEOTIDE SEQUENCE [LARGE SCALE GENOMIC DNA]</scope>
    <source>
        <strain evidence="3 4">SN-593</strain>
    </source>
</reference>
<sequence length="258" mass="27952">MDYVEGPEMVESGNPWVLTFGEPPVPPGIRLFCLPYAGGSPHSFHTWAEALDPRIEVVAVALPGQGHRISEKPHEDWTALTADAFAALEPLLEQPHAFYGHSFGARLGYELARLAADRYPGATRRLFVGGCRSPQWPQDRPYMHEQPYDGFVASLRKLGGTPTVVLDHPALMRSLFPSLQAQIRLAELWEDVHGAPTTVPVTAMYGQEDPIDGEAAMRGWAAFGGPGSEVLAMAGGHFFLDADPASVLSVIDARLSGV</sequence>
<comment type="similarity">
    <text evidence="1">Belongs to the thioesterase family.</text>
</comment>
<proteinExistence type="inferred from homology"/>
<dbReference type="GO" id="GO:0008610">
    <property type="term" value="P:lipid biosynthetic process"/>
    <property type="evidence" value="ECO:0007669"/>
    <property type="project" value="TreeGrafter"/>
</dbReference>
<reference evidence="3 4" key="4">
    <citation type="journal article" date="2020" name="Sci. Rep.">
        <title>beta-carboline chemical signals induce reveromycin production through a LuxR family regulator in Streptomyces sp. SN-593.</title>
        <authorList>
            <person name="Panthee S."/>
            <person name="Kito N."/>
            <person name="Hayashi T."/>
            <person name="Shimizu T."/>
            <person name="Ishikawa J."/>
            <person name="Hamamoto H."/>
            <person name="Osada H."/>
            <person name="Takahashi S."/>
        </authorList>
    </citation>
    <scope>NUCLEOTIDE SEQUENCE [LARGE SCALE GENOMIC DNA]</scope>
    <source>
        <strain evidence="3 4">SN-593</strain>
    </source>
</reference>
<feature type="domain" description="Thioesterase" evidence="2">
    <location>
        <begin position="30"/>
        <end position="254"/>
    </location>
</feature>
<evidence type="ECO:0000256" key="1">
    <source>
        <dbReference type="ARBA" id="ARBA00007169"/>
    </source>
</evidence>
<dbReference type="AlphaFoldDB" id="A0A7U3UMF8"/>
<organism evidence="3 4">
    <name type="scientific">Actinacidiphila reveromycinica</name>
    <dbReference type="NCBI Taxonomy" id="659352"/>
    <lineage>
        <taxon>Bacteria</taxon>
        <taxon>Bacillati</taxon>
        <taxon>Actinomycetota</taxon>
        <taxon>Actinomycetes</taxon>
        <taxon>Kitasatosporales</taxon>
        <taxon>Streptomycetaceae</taxon>
        <taxon>Actinacidiphila</taxon>
    </lineage>
</organism>